<proteinExistence type="inferred from homology"/>
<dbReference type="InterPro" id="IPR000801">
    <property type="entry name" value="Esterase-like"/>
</dbReference>
<name>A0A0V0G4X4_TRIDM</name>
<dbReference type="GO" id="GO:0018738">
    <property type="term" value="F:S-formylglutathione hydrolase activity"/>
    <property type="evidence" value="ECO:0007669"/>
    <property type="project" value="UniProtKB-EC"/>
</dbReference>
<dbReference type="EMBL" id="GECL01003020">
    <property type="protein sequence ID" value="JAP03104.1"/>
    <property type="molecule type" value="Transcribed_RNA"/>
</dbReference>
<dbReference type="EC" id="3.1.2.12" evidence="3 8"/>
<dbReference type="Gene3D" id="3.40.50.1820">
    <property type="entry name" value="alpha/beta hydrolase"/>
    <property type="match status" value="1"/>
</dbReference>
<comment type="similarity">
    <text evidence="2 8">Belongs to the esterase D family.</text>
</comment>
<evidence type="ECO:0000256" key="8">
    <source>
        <dbReference type="RuleBase" id="RU363068"/>
    </source>
</evidence>
<evidence type="ECO:0000256" key="5">
    <source>
        <dbReference type="ARBA" id="ARBA00022487"/>
    </source>
</evidence>
<dbReference type="NCBIfam" id="TIGR02821">
    <property type="entry name" value="fghA_ester_D"/>
    <property type="match status" value="1"/>
</dbReference>
<keyword evidence="8" id="KW-0963">Cytoplasm</keyword>
<feature type="active site" description="Charge relay system" evidence="7">
    <location>
        <position position="150"/>
    </location>
</feature>
<reference evidence="9" key="1">
    <citation type="journal article" date="2018" name="J. Proteomics">
        <title>Exploring the molecular complexity of Triatoma dimidiata sialome.</title>
        <authorList>
            <person name="Santiago P.B."/>
            <person name="de Araujo C.N."/>
            <person name="Charneau S."/>
            <person name="Bastos I.M.D."/>
            <person name="Assumpcao T.C.F."/>
            <person name="Queiroz R.M.L."/>
            <person name="Praca Y.R."/>
            <person name="Cordeiro T.M."/>
            <person name="Garcia C.H.S."/>
            <person name="da Silva I.G."/>
            <person name="Raiol T."/>
            <person name="Motta F.N."/>
            <person name="de Araujo Oliveira J.V."/>
            <person name="de Sousa M.V."/>
            <person name="Ribeiro J.M.C."/>
            <person name="de Santana J.M."/>
        </authorList>
    </citation>
    <scope>NUCLEOTIDE SEQUENCE</scope>
    <source>
        <strain evidence="9">Santander</strain>
        <tissue evidence="9">Salivary glands</tissue>
    </source>
</reference>
<dbReference type="InterPro" id="IPR014186">
    <property type="entry name" value="S-formylglutathione_hydrol"/>
</dbReference>
<comment type="catalytic activity">
    <reaction evidence="8">
        <text>S-formylglutathione + H2O = formate + glutathione + H(+)</text>
        <dbReference type="Rhea" id="RHEA:14961"/>
        <dbReference type="ChEBI" id="CHEBI:15377"/>
        <dbReference type="ChEBI" id="CHEBI:15378"/>
        <dbReference type="ChEBI" id="CHEBI:15740"/>
        <dbReference type="ChEBI" id="CHEBI:57688"/>
        <dbReference type="ChEBI" id="CHEBI:57925"/>
        <dbReference type="EC" id="3.1.2.12"/>
    </reaction>
</comment>
<evidence type="ECO:0000256" key="7">
    <source>
        <dbReference type="PIRSR" id="PIRSR614186-1"/>
    </source>
</evidence>
<organism evidence="9">
    <name type="scientific">Triatoma dimidiata</name>
    <name type="common">Kissing bug</name>
    <name type="synonym">Meccus dimidiatus</name>
    <dbReference type="NCBI Taxonomy" id="72491"/>
    <lineage>
        <taxon>Eukaryota</taxon>
        <taxon>Metazoa</taxon>
        <taxon>Ecdysozoa</taxon>
        <taxon>Arthropoda</taxon>
        <taxon>Hexapoda</taxon>
        <taxon>Insecta</taxon>
        <taxon>Pterygota</taxon>
        <taxon>Neoptera</taxon>
        <taxon>Paraneoptera</taxon>
        <taxon>Hemiptera</taxon>
        <taxon>Heteroptera</taxon>
        <taxon>Panheteroptera</taxon>
        <taxon>Cimicomorpha</taxon>
        <taxon>Reduviidae</taxon>
        <taxon>Triatominae</taxon>
        <taxon>Triatoma</taxon>
    </lineage>
</organism>
<evidence type="ECO:0000256" key="3">
    <source>
        <dbReference type="ARBA" id="ARBA00012479"/>
    </source>
</evidence>
<keyword evidence="6 8" id="KW-0378">Hydrolase</keyword>
<dbReference type="SUPFAM" id="SSF53474">
    <property type="entry name" value="alpha/beta-Hydrolases"/>
    <property type="match status" value="1"/>
</dbReference>
<comment type="subcellular location">
    <subcellularLocation>
        <location evidence="8">Cytoplasm</location>
    </subcellularLocation>
</comment>
<feature type="active site" description="Charge relay system" evidence="7">
    <location>
        <position position="231"/>
    </location>
</feature>
<dbReference type="PANTHER" id="PTHR10061">
    <property type="entry name" value="S-FORMYLGLUTATHIONE HYDROLASE"/>
    <property type="match status" value="1"/>
</dbReference>
<dbReference type="Pfam" id="PF00756">
    <property type="entry name" value="Esterase"/>
    <property type="match status" value="1"/>
</dbReference>
<dbReference type="PANTHER" id="PTHR10061:SF0">
    <property type="entry name" value="S-FORMYLGLUTATHIONE HYDROLASE"/>
    <property type="match status" value="1"/>
</dbReference>
<accession>A0A0V0G4X4</accession>
<comment type="function">
    <text evidence="1 8">Serine hydrolase involved in the detoxification of formaldehyde.</text>
</comment>
<protein>
    <recommendedName>
        <fullName evidence="4 8">S-formylglutathione hydrolase</fullName>
        <ecNumber evidence="3 8">3.1.2.12</ecNumber>
    </recommendedName>
</protein>
<evidence type="ECO:0000256" key="1">
    <source>
        <dbReference type="ARBA" id="ARBA00002608"/>
    </source>
</evidence>
<evidence type="ECO:0000313" key="9">
    <source>
        <dbReference type="EMBL" id="JAP03104.1"/>
    </source>
</evidence>
<dbReference type="GO" id="GO:0046294">
    <property type="term" value="P:formaldehyde catabolic process"/>
    <property type="evidence" value="ECO:0007669"/>
    <property type="project" value="InterPro"/>
</dbReference>
<feature type="active site" description="Charge relay system" evidence="7">
    <location>
        <position position="265"/>
    </location>
</feature>
<dbReference type="GO" id="GO:0005829">
    <property type="term" value="C:cytosol"/>
    <property type="evidence" value="ECO:0007669"/>
    <property type="project" value="TreeGrafter"/>
</dbReference>
<evidence type="ECO:0000256" key="4">
    <source>
        <dbReference type="ARBA" id="ARBA00016774"/>
    </source>
</evidence>
<dbReference type="InterPro" id="IPR029058">
    <property type="entry name" value="AB_hydrolase_fold"/>
</dbReference>
<dbReference type="AlphaFoldDB" id="A0A0V0G4X4"/>
<sequence>MSELKEVSCNKSFHGFQKVFSHDSKVLKCSMKFGIYLPPNADAQKLPVIYWLSGLTCTEQNFITKAGAQQHASKYNVIVVAPDTSPRGCNISGEDDSYDFGSGAGFYVDATVDPWKKHYSMYTYVTSELPAIINDNFPADPERQSIMGHSMGGHGALICFLKNPGKYKCVSAFAPICNPTKCDWGKKAFAGYLGGDASSIPESWHDYDATSLVSKYDGVPVDILIDQGLSDEFLKSGQLLPDNFVQACKDAQVPVILNKREGYDHSYFYIATFLGEHFVHHTKYLV</sequence>
<keyword evidence="5 8" id="KW-0719">Serine esterase</keyword>
<evidence type="ECO:0000256" key="2">
    <source>
        <dbReference type="ARBA" id="ARBA00005622"/>
    </source>
</evidence>
<dbReference type="GO" id="GO:0052689">
    <property type="term" value="F:carboxylic ester hydrolase activity"/>
    <property type="evidence" value="ECO:0007669"/>
    <property type="project" value="UniProtKB-KW"/>
</dbReference>
<evidence type="ECO:0000256" key="6">
    <source>
        <dbReference type="ARBA" id="ARBA00022801"/>
    </source>
</evidence>
<dbReference type="FunFam" id="3.40.50.1820:FF:000002">
    <property type="entry name" value="S-formylglutathione hydrolase"/>
    <property type="match status" value="1"/>
</dbReference>